<evidence type="ECO:0000313" key="2">
    <source>
        <dbReference type="Proteomes" id="UP001431209"/>
    </source>
</evidence>
<evidence type="ECO:0000313" key="1">
    <source>
        <dbReference type="EMBL" id="KAL0482706.1"/>
    </source>
</evidence>
<sequence length="138" mass="15997">MEQNAAKPIIEIFFEALDITRDLREAWTYVDKGVACRYISRILYCIKRAQFESERHTLSKMMKDVGFIAHCDLYFKKTIVSIEEDIVILRTESSTNSSSVEFIKSGFTIDEFKTILEKLSQCLTAMKLQHQSTKLAKE</sequence>
<gene>
    <name evidence="1" type="ORF">AKO1_002606</name>
</gene>
<name>A0AAW2Z1Q8_9EUKA</name>
<accession>A0AAW2Z1Q8</accession>
<protein>
    <recommendedName>
        <fullName evidence="3">HEPN domain-containing protein</fullName>
    </recommendedName>
</protein>
<proteinExistence type="predicted"/>
<reference evidence="1 2" key="1">
    <citation type="submission" date="2024-03" db="EMBL/GenBank/DDBJ databases">
        <title>The Acrasis kona genome and developmental transcriptomes reveal deep origins of eukaryotic multicellular pathways.</title>
        <authorList>
            <person name="Sheikh S."/>
            <person name="Fu C.-J."/>
            <person name="Brown M.W."/>
            <person name="Baldauf S.L."/>
        </authorList>
    </citation>
    <scope>NUCLEOTIDE SEQUENCE [LARGE SCALE GENOMIC DNA]</scope>
    <source>
        <strain evidence="1 2">ATCC MYA-3509</strain>
    </source>
</reference>
<organism evidence="1 2">
    <name type="scientific">Acrasis kona</name>
    <dbReference type="NCBI Taxonomy" id="1008807"/>
    <lineage>
        <taxon>Eukaryota</taxon>
        <taxon>Discoba</taxon>
        <taxon>Heterolobosea</taxon>
        <taxon>Tetramitia</taxon>
        <taxon>Eutetramitia</taxon>
        <taxon>Acrasidae</taxon>
        <taxon>Acrasis</taxon>
    </lineage>
</organism>
<dbReference type="Proteomes" id="UP001431209">
    <property type="component" value="Unassembled WGS sequence"/>
</dbReference>
<dbReference type="EMBL" id="JAOPGA020000884">
    <property type="protein sequence ID" value="KAL0482706.1"/>
    <property type="molecule type" value="Genomic_DNA"/>
</dbReference>
<dbReference type="AlphaFoldDB" id="A0AAW2Z1Q8"/>
<comment type="caution">
    <text evidence="1">The sequence shown here is derived from an EMBL/GenBank/DDBJ whole genome shotgun (WGS) entry which is preliminary data.</text>
</comment>
<keyword evidence="2" id="KW-1185">Reference proteome</keyword>
<evidence type="ECO:0008006" key="3">
    <source>
        <dbReference type="Google" id="ProtNLM"/>
    </source>
</evidence>